<dbReference type="Gene3D" id="6.10.250.2860">
    <property type="match status" value="1"/>
</dbReference>
<dbReference type="Pfam" id="PF01926">
    <property type="entry name" value="MMR_HSR1"/>
    <property type="match status" value="1"/>
</dbReference>
<evidence type="ECO:0000256" key="7">
    <source>
        <dbReference type="SAM" id="Coils"/>
    </source>
</evidence>
<dbReference type="InterPro" id="IPR006073">
    <property type="entry name" value="GTP-bd"/>
</dbReference>
<gene>
    <name evidence="9" type="ORF">S01H1_06718</name>
</gene>
<name>X0U3X7_9ZZZZ</name>
<evidence type="ECO:0000256" key="4">
    <source>
        <dbReference type="ARBA" id="ARBA00022741"/>
    </source>
</evidence>
<dbReference type="Pfam" id="PF16360">
    <property type="entry name" value="GTP-bdg_M"/>
    <property type="match status" value="1"/>
</dbReference>
<dbReference type="PROSITE" id="PS51705">
    <property type="entry name" value="G_HFLX"/>
    <property type="match status" value="1"/>
</dbReference>
<dbReference type="GO" id="GO:0043022">
    <property type="term" value="F:ribosome binding"/>
    <property type="evidence" value="ECO:0007669"/>
    <property type="project" value="TreeGrafter"/>
</dbReference>
<dbReference type="PIRSF" id="PIRSF006809">
    <property type="entry name" value="GTP-binding_hflX_prd"/>
    <property type="match status" value="1"/>
</dbReference>
<dbReference type="InterPro" id="IPR025121">
    <property type="entry name" value="GTPase_HflX_N"/>
</dbReference>
<keyword evidence="7" id="KW-0175">Coiled coil</keyword>
<keyword evidence="4" id="KW-0547">Nucleotide-binding</keyword>
<dbReference type="InterPro" id="IPR032305">
    <property type="entry name" value="GTP-bd_M"/>
</dbReference>
<dbReference type="PANTHER" id="PTHR10229:SF0">
    <property type="entry name" value="GTP-BINDING PROTEIN 6-RELATED"/>
    <property type="match status" value="1"/>
</dbReference>
<dbReference type="InterPro" id="IPR016496">
    <property type="entry name" value="GTPase_HflX"/>
</dbReference>
<dbReference type="CDD" id="cd01878">
    <property type="entry name" value="HflX"/>
    <property type="match status" value="1"/>
</dbReference>
<proteinExistence type="inferred from homology"/>
<evidence type="ECO:0000259" key="8">
    <source>
        <dbReference type="PROSITE" id="PS51705"/>
    </source>
</evidence>
<dbReference type="GO" id="GO:0005525">
    <property type="term" value="F:GTP binding"/>
    <property type="evidence" value="ECO:0007669"/>
    <property type="project" value="UniProtKB-KW"/>
</dbReference>
<dbReference type="InterPro" id="IPR030394">
    <property type="entry name" value="G_HFLX_dom"/>
</dbReference>
<keyword evidence="5" id="KW-0460">Magnesium</keyword>
<dbReference type="Gene3D" id="3.40.50.11060">
    <property type="entry name" value="GTPase HflX, N-terminal domain"/>
    <property type="match status" value="1"/>
</dbReference>
<evidence type="ECO:0000313" key="9">
    <source>
        <dbReference type="EMBL" id="GAF83190.1"/>
    </source>
</evidence>
<dbReference type="PRINTS" id="PR00326">
    <property type="entry name" value="GTP1OBG"/>
</dbReference>
<dbReference type="Pfam" id="PF13167">
    <property type="entry name" value="GTP-bdg_N"/>
    <property type="match status" value="1"/>
</dbReference>
<keyword evidence="6" id="KW-0342">GTP-binding</keyword>
<dbReference type="InterPro" id="IPR042108">
    <property type="entry name" value="GTPase_HflX_N_sf"/>
</dbReference>
<dbReference type="PANTHER" id="PTHR10229">
    <property type="entry name" value="GTP-BINDING PROTEIN HFLX"/>
    <property type="match status" value="1"/>
</dbReference>
<dbReference type="GO" id="GO:0005737">
    <property type="term" value="C:cytoplasm"/>
    <property type="evidence" value="ECO:0007669"/>
    <property type="project" value="UniProtKB-SubCell"/>
</dbReference>
<evidence type="ECO:0000256" key="3">
    <source>
        <dbReference type="ARBA" id="ARBA00022723"/>
    </source>
</evidence>
<dbReference type="GO" id="GO:0046872">
    <property type="term" value="F:metal ion binding"/>
    <property type="evidence" value="ECO:0007669"/>
    <property type="project" value="UniProtKB-KW"/>
</dbReference>
<evidence type="ECO:0000256" key="2">
    <source>
        <dbReference type="ARBA" id="ARBA00022490"/>
    </source>
</evidence>
<feature type="coiled-coil region" evidence="7">
    <location>
        <begin position="137"/>
        <end position="171"/>
    </location>
</feature>
<sequence>MAQLARTAGVEVSGQTFQKLDGINPATYVGKGKVEEIGILKEELGCDVVIFDDELSPRQQRELEEAWVVKVLDRTSLILDIFAQHAHTREGQLQVELAQYEYRLPRLTRMWTHLARQAGGGVARGGAGGVGLRGPGERQLEIDRRRIRERIAQLKQELERVRTHRRLYRQRRRRADVRVVAIVGYTNAGKSTLLNAVSGAEVLVENKLFATLDPTTRRVLLPQGQAALFTDTVGFIQKLPTQLVAAFRATLEEINDADLLLHILDITHPNALLQSRVVEDTLKELGAIDMPVLVALNKVDGLNSSDQVQHMMREFPNSLA</sequence>
<keyword evidence="2" id="KW-0963">Cytoplasm</keyword>
<protein>
    <recommendedName>
        <fullName evidence="8">Hflx-type G domain-containing protein</fullName>
    </recommendedName>
</protein>
<feature type="non-terminal residue" evidence="9">
    <location>
        <position position="320"/>
    </location>
</feature>
<comment type="caution">
    <text evidence="9">The sequence shown here is derived from an EMBL/GenBank/DDBJ whole genome shotgun (WGS) entry which is preliminary data.</text>
</comment>
<dbReference type="EMBL" id="BARS01003466">
    <property type="protein sequence ID" value="GAF83190.1"/>
    <property type="molecule type" value="Genomic_DNA"/>
</dbReference>
<accession>X0U3X7</accession>
<organism evidence="9">
    <name type="scientific">marine sediment metagenome</name>
    <dbReference type="NCBI Taxonomy" id="412755"/>
    <lineage>
        <taxon>unclassified sequences</taxon>
        <taxon>metagenomes</taxon>
        <taxon>ecological metagenomes</taxon>
    </lineage>
</organism>
<evidence type="ECO:0000256" key="5">
    <source>
        <dbReference type="ARBA" id="ARBA00022842"/>
    </source>
</evidence>
<dbReference type="NCBIfam" id="TIGR03156">
    <property type="entry name" value="GTP_HflX"/>
    <property type="match status" value="1"/>
</dbReference>
<comment type="subcellular location">
    <subcellularLocation>
        <location evidence="1">Cytoplasm</location>
    </subcellularLocation>
</comment>
<dbReference type="SUPFAM" id="SSF52540">
    <property type="entry name" value="P-loop containing nucleoside triphosphate hydrolases"/>
    <property type="match status" value="2"/>
</dbReference>
<dbReference type="HAMAP" id="MF_00900">
    <property type="entry name" value="GTPase_HflX"/>
    <property type="match status" value="1"/>
</dbReference>
<reference evidence="9" key="1">
    <citation type="journal article" date="2014" name="Front. Microbiol.">
        <title>High frequency of phylogenetically diverse reductive dehalogenase-homologous genes in deep subseafloor sedimentary metagenomes.</title>
        <authorList>
            <person name="Kawai M."/>
            <person name="Futagami T."/>
            <person name="Toyoda A."/>
            <person name="Takaki Y."/>
            <person name="Nishi S."/>
            <person name="Hori S."/>
            <person name="Arai W."/>
            <person name="Tsubouchi T."/>
            <person name="Morono Y."/>
            <person name="Uchiyama I."/>
            <person name="Ito T."/>
            <person name="Fujiyama A."/>
            <person name="Inagaki F."/>
            <person name="Takami H."/>
        </authorList>
    </citation>
    <scope>NUCLEOTIDE SEQUENCE</scope>
    <source>
        <strain evidence="9">Expedition CK06-06</strain>
    </source>
</reference>
<evidence type="ECO:0000256" key="1">
    <source>
        <dbReference type="ARBA" id="ARBA00004496"/>
    </source>
</evidence>
<dbReference type="AlphaFoldDB" id="X0U3X7"/>
<feature type="domain" description="Hflx-type G" evidence="8">
    <location>
        <begin position="178"/>
        <end position="320"/>
    </location>
</feature>
<dbReference type="FunFam" id="3.40.50.11060:FF:000001">
    <property type="entry name" value="GTPase HflX"/>
    <property type="match status" value="1"/>
</dbReference>
<keyword evidence="3" id="KW-0479">Metal-binding</keyword>
<dbReference type="Gene3D" id="3.40.50.300">
    <property type="entry name" value="P-loop containing nucleotide triphosphate hydrolases"/>
    <property type="match status" value="1"/>
</dbReference>
<evidence type="ECO:0000256" key="6">
    <source>
        <dbReference type="ARBA" id="ARBA00023134"/>
    </source>
</evidence>
<dbReference type="InterPro" id="IPR027417">
    <property type="entry name" value="P-loop_NTPase"/>
</dbReference>